<accession>X0XRQ4</accession>
<evidence type="ECO:0000256" key="2">
    <source>
        <dbReference type="ARBA" id="ARBA00022598"/>
    </source>
</evidence>
<dbReference type="SUPFAM" id="SSF56801">
    <property type="entry name" value="Acetyl-CoA synthetase-like"/>
    <property type="match status" value="1"/>
</dbReference>
<proteinExistence type="inferred from homology"/>
<dbReference type="InterPro" id="IPR045851">
    <property type="entry name" value="AMP-bd_C_sf"/>
</dbReference>
<organism evidence="4">
    <name type="scientific">marine sediment metagenome</name>
    <dbReference type="NCBI Taxonomy" id="412755"/>
    <lineage>
        <taxon>unclassified sequences</taxon>
        <taxon>metagenomes</taxon>
        <taxon>ecological metagenomes</taxon>
    </lineage>
</organism>
<feature type="non-terminal residue" evidence="4">
    <location>
        <position position="1"/>
    </location>
</feature>
<dbReference type="FunFam" id="3.30.300.30:FF:000008">
    <property type="entry name" value="2,3-dihydroxybenzoate-AMP ligase"/>
    <property type="match status" value="1"/>
</dbReference>
<reference evidence="4" key="1">
    <citation type="journal article" date="2014" name="Front. Microbiol.">
        <title>High frequency of phylogenetically diverse reductive dehalogenase-homologous genes in deep subseafloor sedimentary metagenomes.</title>
        <authorList>
            <person name="Kawai M."/>
            <person name="Futagami T."/>
            <person name="Toyoda A."/>
            <person name="Takaki Y."/>
            <person name="Nishi S."/>
            <person name="Hori S."/>
            <person name="Arai W."/>
            <person name="Tsubouchi T."/>
            <person name="Morono Y."/>
            <person name="Uchiyama I."/>
            <person name="Ito T."/>
            <person name="Fujiyama A."/>
            <person name="Inagaki F."/>
            <person name="Takami H."/>
        </authorList>
    </citation>
    <scope>NUCLEOTIDE SEQUENCE</scope>
    <source>
        <strain evidence="4">Expedition CK06-06</strain>
    </source>
</reference>
<feature type="domain" description="AMP-binding enzyme C-terminal" evidence="3">
    <location>
        <begin position="74"/>
        <end position="148"/>
    </location>
</feature>
<dbReference type="Pfam" id="PF13193">
    <property type="entry name" value="AMP-binding_C"/>
    <property type="match status" value="1"/>
</dbReference>
<comment type="similarity">
    <text evidence="1">Belongs to the ATP-dependent AMP-binding enzyme family.</text>
</comment>
<protein>
    <recommendedName>
        <fullName evidence="3">AMP-binding enzyme C-terminal domain-containing protein</fullName>
    </recommendedName>
</protein>
<keyword evidence="2" id="KW-0436">Ligase</keyword>
<evidence type="ECO:0000259" key="3">
    <source>
        <dbReference type="Pfam" id="PF13193"/>
    </source>
</evidence>
<dbReference type="GO" id="GO:0006631">
    <property type="term" value="P:fatty acid metabolic process"/>
    <property type="evidence" value="ECO:0007669"/>
    <property type="project" value="TreeGrafter"/>
</dbReference>
<dbReference type="GO" id="GO:0031956">
    <property type="term" value="F:medium-chain fatty acid-CoA ligase activity"/>
    <property type="evidence" value="ECO:0007669"/>
    <property type="project" value="TreeGrafter"/>
</dbReference>
<dbReference type="PANTHER" id="PTHR43201:SF5">
    <property type="entry name" value="MEDIUM-CHAIN ACYL-COA LIGASE ACSF2, MITOCHONDRIAL"/>
    <property type="match status" value="1"/>
</dbReference>
<evidence type="ECO:0000256" key="1">
    <source>
        <dbReference type="ARBA" id="ARBA00006432"/>
    </source>
</evidence>
<dbReference type="Gene3D" id="2.30.38.10">
    <property type="entry name" value="Luciferase, Domain 3"/>
    <property type="match status" value="1"/>
</dbReference>
<sequence length="162" mass="18600">DEDVAPGEVGELILKGYHVMKEYYKNPEKTAETIRNGWLHTGDMVKMDNEDFIYFVDRKKDVVISGGENIYPVEIESSLLAMPKINDAAVIGIPDERLGEIAAAIIEPKPDVTLTEEEVKEFYEPRLAKYMWPRRIIFDKVPRNPTGKIEKLKLREKYAGMK</sequence>
<dbReference type="InterPro" id="IPR025110">
    <property type="entry name" value="AMP-bd_C"/>
</dbReference>
<dbReference type="EMBL" id="BARS01055464">
    <property type="protein sequence ID" value="GAG45935.1"/>
    <property type="molecule type" value="Genomic_DNA"/>
</dbReference>
<dbReference type="AlphaFoldDB" id="X0XRQ4"/>
<dbReference type="Gene3D" id="3.30.300.30">
    <property type="match status" value="1"/>
</dbReference>
<name>X0XRQ4_9ZZZZ</name>
<gene>
    <name evidence="4" type="ORF">S01H1_81888</name>
</gene>
<evidence type="ECO:0000313" key="4">
    <source>
        <dbReference type="EMBL" id="GAG45935.1"/>
    </source>
</evidence>
<comment type="caution">
    <text evidence="4">The sequence shown here is derived from an EMBL/GenBank/DDBJ whole genome shotgun (WGS) entry which is preliminary data.</text>
</comment>
<dbReference type="PANTHER" id="PTHR43201">
    <property type="entry name" value="ACYL-COA SYNTHETASE"/>
    <property type="match status" value="1"/>
</dbReference>